<dbReference type="FunFam" id="2.40.50.100:FF:000003">
    <property type="entry name" value="Acetyl-CoA carboxylase biotin carboxyl carrier protein"/>
    <property type="match status" value="1"/>
</dbReference>
<organism evidence="11 12">
    <name type="scientific">Wenzhouxiangella marina</name>
    <dbReference type="NCBI Taxonomy" id="1579979"/>
    <lineage>
        <taxon>Bacteria</taxon>
        <taxon>Pseudomonadati</taxon>
        <taxon>Pseudomonadota</taxon>
        <taxon>Gammaproteobacteria</taxon>
        <taxon>Chromatiales</taxon>
        <taxon>Wenzhouxiangellaceae</taxon>
        <taxon>Wenzhouxiangella</taxon>
    </lineage>
</organism>
<feature type="compositionally biased region" description="Low complexity" evidence="10">
    <location>
        <begin position="56"/>
        <end position="78"/>
    </location>
</feature>
<dbReference type="PRINTS" id="PR01071">
    <property type="entry name" value="ACOABIOTINCC"/>
</dbReference>
<dbReference type="NCBIfam" id="TIGR00531">
    <property type="entry name" value="BCCP"/>
    <property type="match status" value="1"/>
</dbReference>
<keyword evidence="6 9" id="KW-0443">Lipid metabolism</keyword>
<comment type="function">
    <text evidence="1 9">This protein is a component of the acetyl coenzyme A carboxylase complex; first, biotin carboxylase catalyzes the carboxylation of the carrier protein and then the transcarboxylase transfers the carboxyl group to form malonyl-CoA.</text>
</comment>
<evidence type="ECO:0000256" key="7">
    <source>
        <dbReference type="ARBA" id="ARBA00023160"/>
    </source>
</evidence>
<evidence type="ECO:0000256" key="6">
    <source>
        <dbReference type="ARBA" id="ARBA00023098"/>
    </source>
</evidence>
<evidence type="ECO:0000313" key="12">
    <source>
        <dbReference type="Proteomes" id="UP000066624"/>
    </source>
</evidence>
<dbReference type="InterPro" id="IPR050709">
    <property type="entry name" value="Biotin_Carboxyl_Carrier/Decarb"/>
</dbReference>
<evidence type="ECO:0000256" key="8">
    <source>
        <dbReference type="ARBA" id="ARBA00023267"/>
    </source>
</evidence>
<comment type="pathway">
    <text evidence="2 9">Lipid metabolism; fatty acid biosynthesis.</text>
</comment>
<evidence type="ECO:0000256" key="4">
    <source>
        <dbReference type="ARBA" id="ARBA00022516"/>
    </source>
</evidence>
<evidence type="ECO:0000313" key="11">
    <source>
        <dbReference type="EMBL" id="AKS40743.1"/>
    </source>
</evidence>
<dbReference type="Gene3D" id="2.40.50.100">
    <property type="match status" value="1"/>
</dbReference>
<gene>
    <name evidence="11" type="ORF">WM2015_360</name>
</gene>
<dbReference type="KEGG" id="wma:WM2015_360"/>
<proteinExistence type="predicted"/>
<evidence type="ECO:0000256" key="9">
    <source>
        <dbReference type="RuleBase" id="RU364072"/>
    </source>
</evidence>
<reference evidence="11 12" key="1">
    <citation type="submission" date="2015-07" db="EMBL/GenBank/DDBJ databases">
        <authorList>
            <person name="Noorani M."/>
        </authorList>
    </citation>
    <scope>NUCLEOTIDE SEQUENCE [LARGE SCALE GENOMIC DNA]</scope>
    <source>
        <strain evidence="11 12">KCTC 42284</strain>
    </source>
</reference>
<dbReference type="CDD" id="cd06850">
    <property type="entry name" value="biotinyl_domain"/>
    <property type="match status" value="1"/>
</dbReference>
<dbReference type="STRING" id="1579979.WM2015_360"/>
<dbReference type="EMBL" id="CP012154">
    <property type="protein sequence ID" value="AKS40743.1"/>
    <property type="molecule type" value="Genomic_DNA"/>
</dbReference>
<dbReference type="PANTHER" id="PTHR45266">
    <property type="entry name" value="OXALOACETATE DECARBOXYLASE ALPHA CHAIN"/>
    <property type="match status" value="1"/>
</dbReference>
<feature type="region of interest" description="Disordered" evidence="10">
    <location>
        <begin position="36"/>
        <end position="81"/>
    </location>
</feature>
<dbReference type="Proteomes" id="UP000066624">
    <property type="component" value="Chromosome"/>
</dbReference>
<dbReference type="SUPFAM" id="SSF51230">
    <property type="entry name" value="Single hybrid motif"/>
    <property type="match status" value="1"/>
</dbReference>
<keyword evidence="5 9" id="KW-0276">Fatty acid metabolism</keyword>
<dbReference type="InterPro" id="IPR001249">
    <property type="entry name" value="AcCoA_biotinCC"/>
</dbReference>
<evidence type="ECO:0000256" key="5">
    <source>
        <dbReference type="ARBA" id="ARBA00022832"/>
    </source>
</evidence>
<protein>
    <recommendedName>
        <fullName evidence="3 9">Biotin carboxyl carrier protein of acetyl-CoA carboxylase</fullName>
    </recommendedName>
</protein>
<dbReference type="GO" id="GO:0003989">
    <property type="term" value="F:acetyl-CoA carboxylase activity"/>
    <property type="evidence" value="ECO:0007669"/>
    <property type="project" value="InterPro"/>
</dbReference>
<dbReference type="RefSeq" id="WP_049724432.1">
    <property type="nucleotide sequence ID" value="NZ_CP012154.1"/>
</dbReference>
<keyword evidence="7 9" id="KW-0275">Fatty acid biosynthesis</keyword>
<dbReference type="InterPro" id="IPR001882">
    <property type="entry name" value="Biotin_BS"/>
</dbReference>
<evidence type="ECO:0000256" key="3">
    <source>
        <dbReference type="ARBA" id="ARBA00017562"/>
    </source>
</evidence>
<sequence>MDLRKIKKLIELLEESELAEIEIHEGEESVRLIRSHPQPAASQTWQLPPAAPAPAPAAAAPAAAPAATADAGADTADLPDGDVVRSPMVGTFYSAPNPDSDPFVKEGGTVSAGDTLCLVEAMKMFNQIEAEFSGKVVKILVEDGQPVEFDEPLFVIKRG</sequence>
<dbReference type="GO" id="GO:0006633">
    <property type="term" value="P:fatty acid biosynthetic process"/>
    <property type="evidence" value="ECO:0007669"/>
    <property type="project" value="UniProtKB-UniPathway"/>
</dbReference>
<dbReference type="InterPro" id="IPR011053">
    <property type="entry name" value="Single_hybrid_motif"/>
</dbReference>
<evidence type="ECO:0000256" key="10">
    <source>
        <dbReference type="SAM" id="MobiDB-lite"/>
    </source>
</evidence>
<accession>A0A0K0XST7</accession>
<dbReference type="GO" id="GO:0009317">
    <property type="term" value="C:acetyl-CoA carboxylase complex"/>
    <property type="evidence" value="ECO:0007669"/>
    <property type="project" value="InterPro"/>
</dbReference>
<keyword evidence="4 9" id="KW-0444">Lipid biosynthesis</keyword>
<name>A0A0K0XST7_9GAMM</name>
<evidence type="ECO:0000256" key="1">
    <source>
        <dbReference type="ARBA" id="ARBA00003761"/>
    </source>
</evidence>
<dbReference type="InterPro" id="IPR000089">
    <property type="entry name" value="Biotin_lipoyl"/>
</dbReference>
<evidence type="ECO:0000256" key="2">
    <source>
        <dbReference type="ARBA" id="ARBA00005194"/>
    </source>
</evidence>
<keyword evidence="8 9" id="KW-0092">Biotin</keyword>
<keyword evidence="12" id="KW-1185">Reference proteome</keyword>
<dbReference type="Pfam" id="PF00364">
    <property type="entry name" value="Biotin_lipoyl"/>
    <property type="match status" value="1"/>
</dbReference>
<dbReference type="OrthoDB" id="9811735at2"/>
<dbReference type="PANTHER" id="PTHR45266:SF3">
    <property type="entry name" value="OXALOACETATE DECARBOXYLASE ALPHA CHAIN"/>
    <property type="match status" value="1"/>
</dbReference>
<dbReference type="PROSITE" id="PS50968">
    <property type="entry name" value="BIOTINYL_LIPOYL"/>
    <property type="match status" value="1"/>
</dbReference>
<dbReference type="PATRIC" id="fig|1579979.3.peg.364"/>
<dbReference type="UniPathway" id="UPA00094"/>
<dbReference type="AlphaFoldDB" id="A0A0K0XST7"/>
<dbReference type="PROSITE" id="PS00188">
    <property type="entry name" value="BIOTIN"/>
    <property type="match status" value="1"/>
</dbReference>